<dbReference type="GO" id="GO:0019133">
    <property type="term" value="F:choline monooxygenase activity"/>
    <property type="evidence" value="ECO:0007669"/>
    <property type="project" value="UniProtKB-EC"/>
</dbReference>
<evidence type="ECO:0000256" key="9">
    <source>
        <dbReference type="ARBA" id="ARBA00023002"/>
    </source>
</evidence>
<evidence type="ECO:0000313" key="16">
    <source>
        <dbReference type="Proteomes" id="UP000078343"/>
    </source>
</evidence>
<dbReference type="InterPro" id="IPR036922">
    <property type="entry name" value="Rieske_2Fe-2S_sf"/>
</dbReference>
<comment type="caution">
    <text evidence="15">The sequence shown here is derived from an EMBL/GenBank/DDBJ whole genome shotgun (WGS) entry which is preliminary data.</text>
</comment>
<evidence type="ECO:0000256" key="6">
    <source>
        <dbReference type="ARBA" id="ARBA00014931"/>
    </source>
</evidence>
<evidence type="ECO:0000313" key="15">
    <source>
        <dbReference type="EMBL" id="OAP60099.1"/>
    </source>
</evidence>
<dbReference type="Pfam" id="PF00848">
    <property type="entry name" value="Ring_hydroxyl_A"/>
    <property type="match status" value="1"/>
</dbReference>
<evidence type="ECO:0000256" key="3">
    <source>
        <dbReference type="ARBA" id="ARBA00004866"/>
    </source>
</evidence>
<dbReference type="CDD" id="cd00680">
    <property type="entry name" value="RHO_alpha_C"/>
    <property type="match status" value="1"/>
</dbReference>
<dbReference type="CDD" id="cd03469">
    <property type="entry name" value="Rieske_RO_Alpha_N"/>
    <property type="match status" value="1"/>
</dbReference>
<organism evidence="15 16">
    <name type="scientific">Fonsecaea erecta</name>
    <dbReference type="NCBI Taxonomy" id="1367422"/>
    <lineage>
        <taxon>Eukaryota</taxon>
        <taxon>Fungi</taxon>
        <taxon>Dikarya</taxon>
        <taxon>Ascomycota</taxon>
        <taxon>Pezizomycotina</taxon>
        <taxon>Eurotiomycetes</taxon>
        <taxon>Chaetothyriomycetidae</taxon>
        <taxon>Chaetothyriales</taxon>
        <taxon>Herpotrichiellaceae</taxon>
        <taxon>Fonsecaea</taxon>
    </lineage>
</organism>
<dbReference type="EMBL" id="LVYI01000004">
    <property type="protein sequence ID" value="OAP60099.1"/>
    <property type="molecule type" value="Genomic_DNA"/>
</dbReference>
<sequence length="463" mass="52108">MPAPTIEVEDGEDGARPPAAVDVVHQLHLQGLSQKTISTDVGCSLPDGFYHLPAIYQLERRAIFSKRWFLVSHKARYRHVGDYVQYEMAGFNFVVVQDKEGDIVGFHNICRHRAFPIVHETSGTVKIFACKYHGWTYNLNGKLTKAPRFTSESVPDFDPADIRLFPIHTHVDRNGFVYVNLDARPVPEIKWEEQFGDLDRQAVVQNSGVNWDAVEYDFTWVKEGKFNWKIMQDNYNECYHCLTAHPDVARTTALDTYYVSPGTPHNYIAHFSEPKASVLAASPFDTTRFAGRSATHVWPGGHFSPNPGTGFMHLMRSLPTGPTTTRQEYDVYKLNTAHATPEAHERMVRFYQKVVDEDFGLCEKVQKNLARGVFERGPLHPFHEEGVMAFQTMVLTVLQEQVQLEQAAGREIWAARPPTTGGPGKKTTGTKNGHGNGDDESDGQGICATMLGCNPTRLKGLEW</sequence>
<dbReference type="SUPFAM" id="SSF55961">
    <property type="entry name" value="Bet v1-like"/>
    <property type="match status" value="1"/>
</dbReference>
<dbReference type="AlphaFoldDB" id="A0A178ZJX1"/>
<feature type="domain" description="Rieske" evidence="14">
    <location>
        <begin position="68"/>
        <end position="166"/>
    </location>
</feature>
<evidence type="ECO:0000256" key="13">
    <source>
        <dbReference type="SAM" id="MobiDB-lite"/>
    </source>
</evidence>
<accession>A0A178ZJX1</accession>
<dbReference type="Pfam" id="PF00355">
    <property type="entry name" value="Rieske"/>
    <property type="match status" value="1"/>
</dbReference>
<gene>
    <name evidence="15" type="ORF">AYL99_05101</name>
</gene>
<dbReference type="SUPFAM" id="SSF50022">
    <property type="entry name" value="ISP domain"/>
    <property type="match status" value="1"/>
</dbReference>
<dbReference type="Proteomes" id="UP000078343">
    <property type="component" value="Unassembled WGS sequence"/>
</dbReference>
<keyword evidence="7" id="KW-0001">2Fe-2S</keyword>
<feature type="region of interest" description="Disordered" evidence="13">
    <location>
        <begin position="414"/>
        <end position="444"/>
    </location>
</feature>
<comment type="function">
    <text evidence="2">Catalyzes the first step of the osmoprotectant glycine betaine synthesis.</text>
</comment>
<dbReference type="PROSITE" id="PS51296">
    <property type="entry name" value="RIESKE"/>
    <property type="match status" value="1"/>
</dbReference>
<comment type="catalytic activity">
    <reaction evidence="12">
        <text>choline + 2 reduced [2Fe-2S]-[ferredoxin] + O2 + 2 H(+) = betaine aldehyde hydrate + 2 oxidized [2Fe-2S]-[ferredoxin] + H2O</text>
        <dbReference type="Rhea" id="RHEA:17769"/>
        <dbReference type="Rhea" id="RHEA-COMP:10000"/>
        <dbReference type="Rhea" id="RHEA-COMP:10001"/>
        <dbReference type="ChEBI" id="CHEBI:15354"/>
        <dbReference type="ChEBI" id="CHEBI:15377"/>
        <dbReference type="ChEBI" id="CHEBI:15378"/>
        <dbReference type="ChEBI" id="CHEBI:15379"/>
        <dbReference type="ChEBI" id="CHEBI:15870"/>
        <dbReference type="ChEBI" id="CHEBI:33737"/>
        <dbReference type="ChEBI" id="CHEBI:33738"/>
        <dbReference type="EC" id="1.14.15.7"/>
    </reaction>
</comment>
<dbReference type="GO" id="GO:0005506">
    <property type="term" value="F:iron ion binding"/>
    <property type="evidence" value="ECO:0007669"/>
    <property type="project" value="InterPro"/>
</dbReference>
<evidence type="ECO:0000256" key="4">
    <source>
        <dbReference type="ARBA" id="ARBA00010848"/>
    </source>
</evidence>
<dbReference type="GO" id="GO:0051537">
    <property type="term" value="F:2 iron, 2 sulfur cluster binding"/>
    <property type="evidence" value="ECO:0007669"/>
    <property type="project" value="UniProtKB-KW"/>
</dbReference>
<evidence type="ECO:0000256" key="1">
    <source>
        <dbReference type="ARBA" id="ARBA00001962"/>
    </source>
</evidence>
<keyword evidence="16" id="KW-1185">Reference proteome</keyword>
<dbReference type="InterPro" id="IPR001663">
    <property type="entry name" value="Rng_hydr_dOase-A"/>
</dbReference>
<keyword evidence="8" id="KW-0479">Metal-binding</keyword>
<dbReference type="STRING" id="1367422.A0A178ZJX1"/>
<comment type="cofactor">
    <cofactor evidence="1">
        <name>Fe cation</name>
        <dbReference type="ChEBI" id="CHEBI:24875"/>
    </cofactor>
</comment>
<dbReference type="Gene3D" id="2.102.10.10">
    <property type="entry name" value="Rieske [2Fe-2S] iron-sulphur domain"/>
    <property type="match status" value="1"/>
</dbReference>
<dbReference type="GeneID" id="30009269"/>
<evidence type="ECO:0000256" key="10">
    <source>
        <dbReference type="ARBA" id="ARBA00023004"/>
    </source>
</evidence>
<dbReference type="InterPro" id="IPR017941">
    <property type="entry name" value="Rieske_2Fe-2S"/>
</dbReference>
<dbReference type="RefSeq" id="XP_018693466.1">
    <property type="nucleotide sequence ID" value="XM_018836613.1"/>
</dbReference>
<dbReference type="GO" id="GO:0019285">
    <property type="term" value="P:glycine betaine biosynthetic process from choline"/>
    <property type="evidence" value="ECO:0007669"/>
    <property type="project" value="UniProtKB-UniPathway"/>
</dbReference>
<evidence type="ECO:0000256" key="2">
    <source>
        <dbReference type="ARBA" id="ARBA00002149"/>
    </source>
</evidence>
<evidence type="ECO:0000256" key="5">
    <source>
        <dbReference type="ARBA" id="ARBA00012763"/>
    </source>
</evidence>
<dbReference type="PRINTS" id="PR00090">
    <property type="entry name" value="RNGDIOXGNASE"/>
</dbReference>
<evidence type="ECO:0000256" key="11">
    <source>
        <dbReference type="ARBA" id="ARBA00023014"/>
    </source>
</evidence>
<keyword evidence="11" id="KW-0411">Iron-sulfur</keyword>
<name>A0A178ZJX1_9EURO</name>
<dbReference type="OrthoDB" id="426882at2759"/>
<reference evidence="15 16" key="1">
    <citation type="submission" date="2016-04" db="EMBL/GenBank/DDBJ databases">
        <title>Draft genome of Fonsecaea erecta CBS 125763.</title>
        <authorList>
            <person name="Weiss V.A."/>
            <person name="Vicente V.A."/>
            <person name="Raittz R.T."/>
            <person name="Moreno L.F."/>
            <person name="De Souza E.M."/>
            <person name="Pedrosa F.O."/>
            <person name="Steffens M.B."/>
            <person name="Faoro H."/>
            <person name="Tadra-Sfeir M.Z."/>
            <person name="Najafzadeh M.J."/>
            <person name="Felipe M.S."/>
            <person name="Teixeira M."/>
            <person name="Sun J."/>
            <person name="Xi L."/>
            <person name="Gomes R."/>
            <person name="De Azevedo C.M."/>
            <person name="Salgado C.G."/>
            <person name="Da Silva M.B."/>
            <person name="Nascimento M.F."/>
            <person name="Queiroz-Telles F."/>
            <person name="Attili D.S."/>
            <person name="Gorbushina A."/>
        </authorList>
    </citation>
    <scope>NUCLEOTIDE SEQUENCE [LARGE SCALE GENOMIC DNA]</scope>
    <source>
        <strain evidence="15 16">CBS 125763</strain>
    </source>
</reference>
<dbReference type="InterPro" id="IPR015879">
    <property type="entry name" value="Ring_hydroxy_dOase_asu_C_dom"/>
</dbReference>
<keyword evidence="9" id="KW-0560">Oxidoreductase</keyword>
<comment type="pathway">
    <text evidence="3">Amine and polyamine biosynthesis; betaine biosynthesis via choline pathway; betaine aldehyde from choline (monooxygenase route): step 1/1.</text>
</comment>
<keyword evidence="10" id="KW-0408">Iron</keyword>
<dbReference type="PANTHER" id="PTHR43756">
    <property type="entry name" value="CHOLINE MONOOXYGENASE, CHLOROPLASTIC"/>
    <property type="match status" value="1"/>
</dbReference>
<dbReference type="EC" id="1.14.15.7" evidence="5"/>
<dbReference type="Gene3D" id="3.90.380.10">
    <property type="entry name" value="Naphthalene 1,2-dioxygenase Alpha Subunit, Chain A, domain 1"/>
    <property type="match status" value="2"/>
</dbReference>
<comment type="similarity">
    <text evidence="4">Belongs to the choline monooxygenase family.</text>
</comment>
<dbReference type="UniPathway" id="UPA00529">
    <property type="reaction ID" value="UER00430"/>
</dbReference>
<evidence type="ECO:0000256" key="12">
    <source>
        <dbReference type="ARBA" id="ARBA00049097"/>
    </source>
</evidence>
<dbReference type="PANTHER" id="PTHR43756:SF5">
    <property type="entry name" value="CHOLINE MONOOXYGENASE, CHLOROPLASTIC"/>
    <property type="match status" value="1"/>
</dbReference>
<evidence type="ECO:0000256" key="7">
    <source>
        <dbReference type="ARBA" id="ARBA00022714"/>
    </source>
</evidence>
<evidence type="ECO:0000259" key="14">
    <source>
        <dbReference type="PROSITE" id="PS51296"/>
    </source>
</evidence>
<protein>
    <recommendedName>
        <fullName evidence="6">Choline monooxygenase, chloroplastic</fullName>
        <ecNumber evidence="5">1.14.15.7</ecNumber>
    </recommendedName>
</protein>
<proteinExistence type="inferred from homology"/>
<evidence type="ECO:0000256" key="8">
    <source>
        <dbReference type="ARBA" id="ARBA00022723"/>
    </source>
</evidence>